<feature type="domain" description="RING-type" evidence="5">
    <location>
        <begin position="26"/>
        <end position="67"/>
    </location>
</feature>
<feature type="zinc finger region" description="TRAF-type" evidence="4">
    <location>
        <begin position="111"/>
        <end position="154"/>
    </location>
</feature>
<dbReference type="Gene3D" id="3.30.40.10">
    <property type="entry name" value="Zinc/RING finger domain, C3HC4 (zinc finger)"/>
    <property type="match status" value="3"/>
</dbReference>
<accession>A0ABM4DJM0</accession>
<keyword evidence="1 4" id="KW-0479">Metal-binding</keyword>
<reference evidence="8" key="1">
    <citation type="submission" date="2025-08" db="UniProtKB">
        <authorList>
            <consortium name="RefSeq"/>
        </authorList>
    </citation>
    <scope>IDENTIFICATION</scope>
</reference>
<feature type="domain" description="TRAF-type" evidence="6">
    <location>
        <begin position="166"/>
        <end position="212"/>
    </location>
</feature>
<dbReference type="PIRSF" id="PIRSF015614">
    <property type="entry name" value="TRAF"/>
    <property type="match status" value="1"/>
</dbReference>
<dbReference type="SUPFAM" id="SSF57850">
    <property type="entry name" value="RING/U-box"/>
    <property type="match status" value="1"/>
</dbReference>
<name>A0ABM4DJM0_HYDVU</name>
<dbReference type="InterPro" id="IPR018957">
    <property type="entry name" value="Znf_C3HC4_RING-type"/>
</dbReference>
<evidence type="ECO:0000259" key="5">
    <source>
        <dbReference type="PROSITE" id="PS50089"/>
    </source>
</evidence>
<dbReference type="PROSITE" id="PS50145">
    <property type="entry name" value="ZF_TRAF"/>
    <property type="match status" value="2"/>
</dbReference>
<feature type="domain" description="TRAF-type" evidence="6">
    <location>
        <begin position="111"/>
        <end position="154"/>
    </location>
</feature>
<dbReference type="GeneID" id="136091285"/>
<evidence type="ECO:0000256" key="2">
    <source>
        <dbReference type="ARBA" id="ARBA00022771"/>
    </source>
</evidence>
<evidence type="ECO:0000256" key="1">
    <source>
        <dbReference type="ARBA" id="ARBA00022723"/>
    </source>
</evidence>
<evidence type="ECO:0000256" key="3">
    <source>
        <dbReference type="ARBA" id="ARBA00022833"/>
    </source>
</evidence>
<evidence type="ECO:0000313" key="8">
    <source>
        <dbReference type="RefSeq" id="XP_065674720.1"/>
    </source>
</evidence>
<dbReference type="InterPro" id="IPR013083">
    <property type="entry name" value="Znf_RING/FYVE/PHD"/>
</dbReference>
<dbReference type="PANTHER" id="PTHR10131:SF148">
    <property type="entry name" value="TNF RECEPTOR-ASSOCIATED FACTOR"/>
    <property type="match status" value="1"/>
</dbReference>
<dbReference type="InterPro" id="IPR012227">
    <property type="entry name" value="TNF_rcpt-assoc_TRAF_met"/>
</dbReference>
<dbReference type="InterPro" id="IPR001293">
    <property type="entry name" value="Znf_TRAF"/>
</dbReference>
<dbReference type="SUPFAM" id="SSF49599">
    <property type="entry name" value="TRAF domain-like"/>
    <property type="match status" value="2"/>
</dbReference>
<dbReference type="PROSITE" id="PS50089">
    <property type="entry name" value="ZF_RING_2"/>
    <property type="match status" value="1"/>
</dbReference>
<evidence type="ECO:0000313" key="7">
    <source>
        <dbReference type="Proteomes" id="UP001652625"/>
    </source>
</evidence>
<dbReference type="Pfam" id="PF00097">
    <property type="entry name" value="zf-C3HC4"/>
    <property type="match status" value="1"/>
</dbReference>
<sequence>MECLDAEKFGGYDAHFLQDLLDEYECPVCQMVLREPILTGCGHRLCFSCSEEMQKRNNGVLVCPLDNTILKPGQTLRDKAIERVILQLKVECNNSLKKCQWTGELKAINNHLGSCEYQEVKCPNEQCPTSLLRKELTDHLETKCIYRLIDCQHCNQKILFCEKQNHLETCECLPLYCVNQCGMKILRKEMSSHITDSCANTIVPCQYFYIGCNFKGMRKEQDTHVNSSTQNHLSMAISKVVVNEKKITILENEMTILKNEKEMRNEQDAQKQFLASSKLIELEKKILLIEKEMKTKVNKPNNEQNDTTPRVYDVFNEPHTKNRREIFNDNRIKSLEEIKRKILELPPSHQLNSHVTKKN</sequence>
<dbReference type="Proteomes" id="UP001652625">
    <property type="component" value="Chromosome 15"/>
</dbReference>
<keyword evidence="3 4" id="KW-0862">Zinc</keyword>
<organism evidence="7 8">
    <name type="scientific">Hydra vulgaris</name>
    <name type="common">Hydra</name>
    <name type="synonym">Hydra attenuata</name>
    <dbReference type="NCBI Taxonomy" id="6087"/>
    <lineage>
        <taxon>Eukaryota</taxon>
        <taxon>Metazoa</taxon>
        <taxon>Cnidaria</taxon>
        <taxon>Hydrozoa</taxon>
        <taxon>Hydroidolina</taxon>
        <taxon>Anthoathecata</taxon>
        <taxon>Aplanulata</taxon>
        <taxon>Hydridae</taxon>
        <taxon>Hydra</taxon>
    </lineage>
</organism>
<evidence type="ECO:0000259" key="6">
    <source>
        <dbReference type="PROSITE" id="PS50145"/>
    </source>
</evidence>
<feature type="zinc finger region" description="TRAF-type" evidence="4">
    <location>
        <begin position="166"/>
        <end position="212"/>
    </location>
</feature>
<dbReference type="Pfam" id="PF02176">
    <property type="entry name" value="zf-TRAF"/>
    <property type="match status" value="1"/>
</dbReference>
<keyword evidence="7" id="KW-1185">Reference proteome</keyword>
<dbReference type="InterPro" id="IPR001841">
    <property type="entry name" value="Znf_RING"/>
</dbReference>
<dbReference type="SMART" id="SM00184">
    <property type="entry name" value="RING"/>
    <property type="match status" value="1"/>
</dbReference>
<keyword evidence="2 4" id="KW-0863">Zinc-finger</keyword>
<gene>
    <name evidence="8" type="primary">LOC136091285</name>
</gene>
<proteinExistence type="predicted"/>
<evidence type="ECO:0000256" key="4">
    <source>
        <dbReference type="PROSITE-ProRule" id="PRU00207"/>
    </source>
</evidence>
<dbReference type="PANTHER" id="PTHR10131">
    <property type="entry name" value="TNF RECEPTOR ASSOCIATED FACTOR"/>
    <property type="match status" value="1"/>
</dbReference>
<dbReference type="RefSeq" id="XP_065674720.1">
    <property type="nucleotide sequence ID" value="XM_065818648.1"/>
</dbReference>
<protein>
    <submittedName>
        <fullName evidence="8">TNF receptor-associated factor 5-like</fullName>
    </submittedName>
</protein>